<dbReference type="AlphaFoldDB" id="A0AA40F4G7"/>
<feature type="domain" description="Metallo-beta-lactamase" evidence="1">
    <location>
        <begin position="1"/>
        <end position="143"/>
    </location>
</feature>
<protein>
    <submittedName>
        <fullName evidence="2">Beta-lactamase superfamily domain-containing protein</fullName>
    </submittedName>
</protein>
<evidence type="ECO:0000313" key="3">
    <source>
        <dbReference type="Proteomes" id="UP001172155"/>
    </source>
</evidence>
<evidence type="ECO:0000259" key="1">
    <source>
        <dbReference type="Pfam" id="PF12706"/>
    </source>
</evidence>
<dbReference type="InterPro" id="IPR001279">
    <property type="entry name" value="Metallo-B-lactamas"/>
</dbReference>
<evidence type="ECO:0000313" key="2">
    <source>
        <dbReference type="EMBL" id="KAK0750924.1"/>
    </source>
</evidence>
<dbReference type="GO" id="GO:0070291">
    <property type="term" value="P:N-acylethanolamine metabolic process"/>
    <property type="evidence" value="ECO:0007669"/>
    <property type="project" value="TreeGrafter"/>
</dbReference>
<comment type="caution">
    <text evidence="2">The sequence shown here is derived from an EMBL/GenBank/DDBJ whole genome shotgun (WGS) entry which is preliminary data.</text>
</comment>
<organism evidence="2 3">
    <name type="scientific">Schizothecium vesticola</name>
    <dbReference type="NCBI Taxonomy" id="314040"/>
    <lineage>
        <taxon>Eukaryota</taxon>
        <taxon>Fungi</taxon>
        <taxon>Dikarya</taxon>
        <taxon>Ascomycota</taxon>
        <taxon>Pezizomycotina</taxon>
        <taxon>Sordariomycetes</taxon>
        <taxon>Sordariomycetidae</taxon>
        <taxon>Sordariales</taxon>
        <taxon>Schizotheciaceae</taxon>
        <taxon>Schizothecium</taxon>
    </lineage>
</organism>
<reference evidence="2" key="1">
    <citation type="submission" date="2023-06" db="EMBL/GenBank/DDBJ databases">
        <title>Genome-scale phylogeny and comparative genomics of the fungal order Sordariales.</title>
        <authorList>
            <consortium name="Lawrence Berkeley National Laboratory"/>
            <person name="Hensen N."/>
            <person name="Bonometti L."/>
            <person name="Westerberg I."/>
            <person name="Brannstrom I.O."/>
            <person name="Guillou S."/>
            <person name="Cros-Aarteil S."/>
            <person name="Calhoun S."/>
            <person name="Haridas S."/>
            <person name="Kuo A."/>
            <person name="Mondo S."/>
            <person name="Pangilinan J."/>
            <person name="Riley R."/>
            <person name="LaButti K."/>
            <person name="Andreopoulos B."/>
            <person name="Lipzen A."/>
            <person name="Chen C."/>
            <person name="Yanf M."/>
            <person name="Daum C."/>
            <person name="Ng V."/>
            <person name="Clum A."/>
            <person name="Steindorff A."/>
            <person name="Ohm R."/>
            <person name="Martin F."/>
            <person name="Silar P."/>
            <person name="Natvig D."/>
            <person name="Lalanne C."/>
            <person name="Gautier V."/>
            <person name="Ament-velasquez S.L."/>
            <person name="Kruys A."/>
            <person name="Hutchinson M.I."/>
            <person name="Powell A.J."/>
            <person name="Barry K."/>
            <person name="Miller A.N."/>
            <person name="Grigoriev I.V."/>
            <person name="Debuchy R."/>
            <person name="Gladieux P."/>
            <person name="Thoren M.H."/>
            <person name="Johannesson H."/>
        </authorList>
    </citation>
    <scope>NUCLEOTIDE SEQUENCE</scope>
    <source>
        <strain evidence="2">SMH3187-1</strain>
    </source>
</reference>
<sequence length="186" mass="20758">MDWWEGAELVVATEEGGRIEARVECLPAQHTSGRTGRDKDVTLWASWAVRSGGKAVWFAGDTGYRAVPKLKAGVDDYGEEYEGLPRCPGFKEIGDRRGPFDLGLIPIGAYNPRFIMSPMHANPYDAVEMFKDTKCKRAVGIHWGTWLLTIEPPEEPPVLLREALKRSGIEEEGVFDVCKLGESKEY</sequence>
<keyword evidence="3" id="KW-1185">Reference proteome</keyword>
<dbReference type="Proteomes" id="UP001172155">
    <property type="component" value="Unassembled WGS sequence"/>
</dbReference>
<proteinExistence type="predicted"/>
<dbReference type="GO" id="GO:0070290">
    <property type="term" value="F:N-acylphosphatidylethanolamine-specific phospholipase D activity"/>
    <property type="evidence" value="ECO:0007669"/>
    <property type="project" value="TreeGrafter"/>
</dbReference>
<dbReference type="Gene3D" id="3.60.15.10">
    <property type="entry name" value="Ribonuclease Z/Hydroxyacylglutathione hydrolase-like"/>
    <property type="match status" value="1"/>
</dbReference>
<dbReference type="GO" id="GO:0005737">
    <property type="term" value="C:cytoplasm"/>
    <property type="evidence" value="ECO:0007669"/>
    <property type="project" value="TreeGrafter"/>
</dbReference>
<dbReference type="EMBL" id="JAUKUD010000002">
    <property type="protein sequence ID" value="KAK0750924.1"/>
    <property type="molecule type" value="Genomic_DNA"/>
</dbReference>
<name>A0AA40F4G7_9PEZI</name>
<dbReference type="Pfam" id="PF12706">
    <property type="entry name" value="Lactamase_B_2"/>
    <property type="match status" value="1"/>
</dbReference>
<dbReference type="PANTHER" id="PTHR15032">
    <property type="entry name" value="N-ACYL-PHOSPHATIDYLETHANOLAMINE-HYDROLYZING PHOSPHOLIPASE D"/>
    <property type="match status" value="1"/>
</dbReference>
<dbReference type="PANTHER" id="PTHR15032:SF4">
    <property type="entry name" value="N-ACYL-PHOSPHATIDYLETHANOLAMINE-HYDROLYZING PHOSPHOLIPASE D"/>
    <property type="match status" value="1"/>
</dbReference>
<dbReference type="InterPro" id="IPR036866">
    <property type="entry name" value="RibonucZ/Hydroxyglut_hydro"/>
</dbReference>
<gene>
    <name evidence="2" type="ORF">B0T18DRAFT_401356</name>
</gene>
<dbReference type="GO" id="GO:0070292">
    <property type="term" value="P:N-acylphosphatidylethanolamine metabolic process"/>
    <property type="evidence" value="ECO:0007669"/>
    <property type="project" value="TreeGrafter"/>
</dbReference>
<accession>A0AA40F4G7</accession>
<dbReference type="SUPFAM" id="SSF56281">
    <property type="entry name" value="Metallo-hydrolase/oxidoreductase"/>
    <property type="match status" value="1"/>
</dbReference>